<feature type="transmembrane region" description="Helical" evidence="2">
    <location>
        <begin position="35"/>
        <end position="59"/>
    </location>
</feature>
<dbReference type="Proteomes" id="UP000297643">
    <property type="component" value="Unassembled WGS sequence"/>
</dbReference>
<protein>
    <submittedName>
        <fullName evidence="3">MFS transporter</fullName>
    </submittedName>
</protein>
<feature type="transmembrane region" description="Helical" evidence="2">
    <location>
        <begin position="96"/>
        <end position="116"/>
    </location>
</feature>
<evidence type="ECO:0000256" key="2">
    <source>
        <dbReference type="SAM" id="Phobius"/>
    </source>
</evidence>
<feature type="region of interest" description="Disordered" evidence="1">
    <location>
        <begin position="140"/>
        <end position="164"/>
    </location>
</feature>
<feature type="transmembrane region" description="Helical" evidence="2">
    <location>
        <begin position="71"/>
        <end position="90"/>
    </location>
</feature>
<organism evidence="3 4">
    <name type="scientific">Cryobacterium mannosilyticum</name>
    <dbReference type="NCBI Taxonomy" id="1259190"/>
    <lineage>
        <taxon>Bacteria</taxon>
        <taxon>Bacillati</taxon>
        <taxon>Actinomycetota</taxon>
        <taxon>Actinomycetes</taxon>
        <taxon>Micrococcales</taxon>
        <taxon>Microbacteriaceae</taxon>
        <taxon>Cryobacterium</taxon>
    </lineage>
</organism>
<comment type="caution">
    <text evidence="3">The sequence shown here is derived from an EMBL/GenBank/DDBJ whole genome shotgun (WGS) entry which is preliminary data.</text>
</comment>
<evidence type="ECO:0000256" key="1">
    <source>
        <dbReference type="SAM" id="MobiDB-lite"/>
    </source>
</evidence>
<gene>
    <name evidence="3" type="ORF">E3O32_03230</name>
</gene>
<dbReference type="EMBL" id="SOFM01000009">
    <property type="protein sequence ID" value="TFC06738.1"/>
    <property type="molecule type" value="Genomic_DNA"/>
</dbReference>
<dbReference type="RefSeq" id="WP_134506974.1">
    <property type="nucleotide sequence ID" value="NZ_SOFM01000009.1"/>
</dbReference>
<keyword evidence="2" id="KW-1133">Transmembrane helix</keyword>
<accession>A0A4R8WF00</accession>
<name>A0A4R8WF00_9MICO</name>
<keyword evidence="2" id="KW-0472">Membrane</keyword>
<dbReference type="AlphaFoldDB" id="A0A4R8WF00"/>
<feature type="transmembrane region" description="Helical" evidence="2">
    <location>
        <begin position="7"/>
        <end position="29"/>
    </location>
</feature>
<keyword evidence="2" id="KW-0812">Transmembrane</keyword>
<evidence type="ECO:0000313" key="3">
    <source>
        <dbReference type="EMBL" id="TFC06738.1"/>
    </source>
</evidence>
<proteinExistence type="predicted"/>
<keyword evidence="4" id="KW-1185">Reference proteome</keyword>
<evidence type="ECO:0000313" key="4">
    <source>
        <dbReference type="Proteomes" id="UP000297643"/>
    </source>
</evidence>
<reference evidence="3 4" key="1">
    <citation type="submission" date="2019-03" db="EMBL/GenBank/DDBJ databases">
        <title>Genomics of glacier-inhabiting Cryobacterium strains.</title>
        <authorList>
            <person name="Liu Q."/>
            <person name="Xin Y.-H."/>
        </authorList>
    </citation>
    <scope>NUCLEOTIDE SEQUENCE [LARGE SCALE GENOMIC DNA]</scope>
    <source>
        <strain evidence="3 4">RHLT2-21</strain>
    </source>
</reference>
<sequence>MFVRRLFYYWQFIAVVVLPAWLLVGASVFGVSGWMVLGSFFGGVLLGIGLLMVALLIYARKDVRAARAVSWADVGVLTLWHALIVALGFTASSSGLPVLVVVVGLAAFWFVIWEFYSAARARMREMLVVIEETARFGTVPAGGVQGSPQGSAPGAPKPPRFDSTADPAVIVIHEKSAEQ</sequence>